<keyword evidence="9" id="KW-0677">Repeat</keyword>
<keyword evidence="10 19" id="KW-0547">Nucleotide-binding</keyword>
<dbReference type="InterPro" id="IPR011009">
    <property type="entry name" value="Kinase-like_dom_sf"/>
</dbReference>
<dbReference type="SMART" id="SM00369">
    <property type="entry name" value="LRR_TYP"/>
    <property type="match status" value="5"/>
</dbReference>
<dbReference type="PROSITE" id="PS00109">
    <property type="entry name" value="PROTEIN_KINASE_TYR"/>
    <property type="match status" value="1"/>
</dbReference>
<dbReference type="PANTHER" id="PTHR27000">
    <property type="entry name" value="LEUCINE-RICH REPEAT RECEPTOR-LIKE PROTEIN KINASE FAMILY PROTEIN-RELATED"/>
    <property type="match status" value="1"/>
</dbReference>
<dbReference type="SMART" id="SM00220">
    <property type="entry name" value="S_TKc"/>
    <property type="match status" value="1"/>
</dbReference>
<dbReference type="SUPFAM" id="SSF52047">
    <property type="entry name" value="RNI-like"/>
    <property type="match status" value="1"/>
</dbReference>
<evidence type="ECO:0000259" key="22">
    <source>
        <dbReference type="PROSITE" id="PS50011"/>
    </source>
</evidence>
<keyword evidence="11" id="KW-0418">Kinase</keyword>
<evidence type="ECO:0000256" key="3">
    <source>
        <dbReference type="ARBA" id="ARBA00022527"/>
    </source>
</evidence>
<comment type="caution">
    <text evidence="23">The sequence shown here is derived from an EMBL/GenBank/DDBJ whole genome shotgun (WGS) entry which is preliminary data.</text>
</comment>
<evidence type="ECO:0000256" key="14">
    <source>
        <dbReference type="ARBA" id="ARBA00023136"/>
    </source>
</evidence>
<keyword evidence="14 20" id="KW-0472">Membrane</keyword>
<protein>
    <recommendedName>
        <fullName evidence="2">non-specific serine/threonine protein kinase</fullName>
        <ecNumber evidence="2">2.7.11.1</ecNumber>
    </recommendedName>
</protein>
<keyword evidence="13 20" id="KW-1133">Transmembrane helix</keyword>
<dbReference type="Pfam" id="PF00069">
    <property type="entry name" value="Pkinase"/>
    <property type="match status" value="1"/>
</dbReference>
<gene>
    <name evidence="23" type="ORF">ACJRO7_035446</name>
</gene>
<evidence type="ECO:0000256" key="18">
    <source>
        <dbReference type="ARBA" id="ARBA00048679"/>
    </source>
</evidence>
<dbReference type="FunFam" id="3.30.200.20:FF:000309">
    <property type="entry name" value="Leucine-rich repeat receptor protein kinase MSP1"/>
    <property type="match status" value="1"/>
</dbReference>
<evidence type="ECO:0000256" key="5">
    <source>
        <dbReference type="ARBA" id="ARBA00022614"/>
    </source>
</evidence>
<dbReference type="GO" id="GO:0004674">
    <property type="term" value="F:protein serine/threonine kinase activity"/>
    <property type="evidence" value="ECO:0007669"/>
    <property type="project" value="UniProtKB-KW"/>
</dbReference>
<dbReference type="FunFam" id="3.80.10.10:FF:000095">
    <property type="entry name" value="LRR receptor-like serine/threonine-protein kinase GSO1"/>
    <property type="match status" value="1"/>
</dbReference>
<dbReference type="Gene3D" id="3.30.200.20">
    <property type="entry name" value="Phosphorylase Kinase, domain 1"/>
    <property type="match status" value="1"/>
</dbReference>
<dbReference type="PROSITE" id="PS50011">
    <property type="entry name" value="PROTEIN_KINASE_DOM"/>
    <property type="match status" value="1"/>
</dbReference>
<dbReference type="PROSITE" id="PS00107">
    <property type="entry name" value="PROTEIN_KINASE_ATP"/>
    <property type="match status" value="1"/>
</dbReference>
<evidence type="ECO:0000256" key="21">
    <source>
        <dbReference type="SAM" id="SignalP"/>
    </source>
</evidence>
<dbReference type="Pfam" id="PF23598">
    <property type="entry name" value="LRR_14"/>
    <property type="match status" value="1"/>
</dbReference>
<keyword evidence="5" id="KW-0433">Leucine-rich repeat</keyword>
<evidence type="ECO:0000256" key="10">
    <source>
        <dbReference type="ARBA" id="ARBA00022741"/>
    </source>
</evidence>
<evidence type="ECO:0000256" key="20">
    <source>
        <dbReference type="SAM" id="Phobius"/>
    </source>
</evidence>
<evidence type="ECO:0000256" key="17">
    <source>
        <dbReference type="ARBA" id="ARBA00047899"/>
    </source>
</evidence>
<keyword evidence="7 20" id="KW-0812">Transmembrane</keyword>
<dbReference type="InterPro" id="IPR008266">
    <property type="entry name" value="Tyr_kinase_AS"/>
</dbReference>
<comment type="catalytic activity">
    <reaction evidence="18">
        <text>L-seryl-[protein] + ATP = O-phospho-L-seryl-[protein] + ADP + H(+)</text>
        <dbReference type="Rhea" id="RHEA:17989"/>
        <dbReference type="Rhea" id="RHEA-COMP:9863"/>
        <dbReference type="Rhea" id="RHEA-COMP:11604"/>
        <dbReference type="ChEBI" id="CHEBI:15378"/>
        <dbReference type="ChEBI" id="CHEBI:29999"/>
        <dbReference type="ChEBI" id="CHEBI:30616"/>
        <dbReference type="ChEBI" id="CHEBI:83421"/>
        <dbReference type="ChEBI" id="CHEBI:456216"/>
        <dbReference type="EC" id="2.7.11.1"/>
    </reaction>
</comment>
<dbReference type="EC" id="2.7.11.1" evidence="2"/>
<keyword evidence="15" id="KW-0675">Receptor</keyword>
<dbReference type="GO" id="GO:0016020">
    <property type="term" value="C:membrane"/>
    <property type="evidence" value="ECO:0007669"/>
    <property type="project" value="UniProtKB-SubCell"/>
</dbReference>
<keyword evidence="16" id="KW-0325">Glycoprotein</keyword>
<dbReference type="GO" id="GO:0099402">
    <property type="term" value="P:plant organ development"/>
    <property type="evidence" value="ECO:0007669"/>
    <property type="project" value="UniProtKB-ARBA"/>
</dbReference>
<reference evidence="23 24" key="1">
    <citation type="submission" date="2024-11" db="EMBL/GenBank/DDBJ databases">
        <title>Chromosome-level genome assembly of Eucalyptus globulus Labill. provides insights into its genome evolution.</title>
        <authorList>
            <person name="Li X."/>
        </authorList>
    </citation>
    <scope>NUCLEOTIDE SEQUENCE [LARGE SCALE GENOMIC DNA]</scope>
    <source>
        <strain evidence="23">CL2024</strain>
        <tissue evidence="23">Fresh tender leaves</tissue>
    </source>
</reference>
<evidence type="ECO:0000256" key="8">
    <source>
        <dbReference type="ARBA" id="ARBA00022729"/>
    </source>
</evidence>
<name>A0ABD3JBR9_EUCGL</name>
<dbReference type="GO" id="GO:0005524">
    <property type="term" value="F:ATP binding"/>
    <property type="evidence" value="ECO:0007669"/>
    <property type="project" value="UniProtKB-UniRule"/>
</dbReference>
<dbReference type="InterPro" id="IPR032675">
    <property type="entry name" value="LRR_dom_sf"/>
</dbReference>
<keyword evidence="8 21" id="KW-0732">Signal</keyword>
<keyword evidence="6" id="KW-0808">Transferase</keyword>
<keyword evidence="4" id="KW-0597">Phosphoprotein</keyword>
<evidence type="ECO:0000313" key="23">
    <source>
        <dbReference type="EMBL" id="KAL3723263.1"/>
    </source>
</evidence>
<dbReference type="InterPro" id="IPR017441">
    <property type="entry name" value="Protein_kinase_ATP_BS"/>
</dbReference>
<dbReference type="Gene3D" id="1.10.510.10">
    <property type="entry name" value="Transferase(Phosphotransferase) domain 1"/>
    <property type="match status" value="1"/>
</dbReference>
<evidence type="ECO:0000256" key="6">
    <source>
        <dbReference type="ARBA" id="ARBA00022679"/>
    </source>
</evidence>
<keyword evidence="12 19" id="KW-0067">ATP-binding</keyword>
<dbReference type="SUPFAM" id="SSF56112">
    <property type="entry name" value="Protein kinase-like (PK-like)"/>
    <property type="match status" value="1"/>
</dbReference>
<feature type="binding site" evidence="19">
    <location>
        <position position="489"/>
    </location>
    <ligand>
        <name>ATP</name>
        <dbReference type="ChEBI" id="CHEBI:30616"/>
    </ligand>
</feature>
<dbReference type="Gene3D" id="3.80.10.10">
    <property type="entry name" value="Ribonuclease Inhibitor"/>
    <property type="match status" value="2"/>
</dbReference>
<feature type="signal peptide" evidence="21">
    <location>
        <begin position="1"/>
        <end position="19"/>
    </location>
</feature>
<comment type="subcellular location">
    <subcellularLocation>
        <location evidence="1">Membrane</location>
        <topology evidence="1">Single-pass type I membrane protein</topology>
    </subcellularLocation>
</comment>
<evidence type="ECO:0000256" key="19">
    <source>
        <dbReference type="PROSITE-ProRule" id="PRU10141"/>
    </source>
</evidence>
<evidence type="ECO:0000313" key="24">
    <source>
        <dbReference type="Proteomes" id="UP001634007"/>
    </source>
</evidence>
<sequence length="599" mass="67168">MGSSVWNLIAILIMWATSAFPNSSCTPTSEASALLRSGWWPDYVTGNGSLPPCTWPGIGCEAYGSVRIVQWKTHYWRYFNLGSMNFSLLPNLASLVLPSLALTGRIPLQICALSRLARLDLSYNSLSSELPPCLGNLTMLEELDLRDNQLRGPIPPELGTLKRLVGLYLWNNNLNGTIPPSIGNLSNLTYLDIGEIPVEFGRLTALHFLDLQTKSLSGTIPPSIGNLSNLTYLDMSGNQFLSGSVPSEIGNLKSLAYLDLSLNNFSGEIPVEFGRLTALYFLYLHNNSLSGTIPPSIGNLKSLALLNLSLNNFSREIPVEFGRLTTLIDLDLHNNSLSGTIPGSLIEHLYLRSINLSYNLFTGPISDCLVTAHSRDAFLGNKGMYIVKDLPPLRSDWTKIVLVLAIFPVFFAVLGSCFFLRRRMKRDETKEMPEKDGDFMSIWNYDGKIAYEDIVKATEDFDIKYCVGTGGYGSVYRAELPNGKIVALKKLHRFEAEDPSFDKSFRNEVKHLTSVRHRSIIRLYGFCLHQRCMFLIYEYMGRGSLFYTLRNDIEAMELDWPKRVNVIWDVAHALSYLHHDCAQPIVHRDVSTNNILLND</sequence>
<dbReference type="InterPro" id="IPR000719">
    <property type="entry name" value="Prot_kinase_dom"/>
</dbReference>
<feature type="transmembrane region" description="Helical" evidence="20">
    <location>
        <begin position="400"/>
        <end position="420"/>
    </location>
</feature>
<comment type="catalytic activity">
    <reaction evidence="17">
        <text>L-threonyl-[protein] + ATP = O-phospho-L-threonyl-[protein] + ADP + H(+)</text>
        <dbReference type="Rhea" id="RHEA:46608"/>
        <dbReference type="Rhea" id="RHEA-COMP:11060"/>
        <dbReference type="Rhea" id="RHEA-COMP:11605"/>
        <dbReference type="ChEBI" id="CHEBI:15378"/>
        <dbReference type="ChEBI" id="CHEBI:30013"/>
        <dbReference type="ChEBI" id="CHEBI:30616"/>
        <dbReference type="ChEBI" id="CHEBI:61977"/>
        <dbReference type="ChEBI" id="CHEBI:456216"/>
        <dbReference type="EC" id="2.7.11.1"/>
    </reaction>
</comment>
<evidence type="ECO:0000256" key="7">
    <source>
        <dbReference type="ARBA" id="ARBA00022692"/>
    </source>
</evidence>
<organism evidence="23 24">
    <name type="scientific">Eucalyptus globulus</name>
    <name type="common">Tasmanian blue gum</name>
    <dbReference type="NCBI Taxonomy" id="34317"/>
    <lineage>
        <taxon>Eukaryota</taxon>
        <taxon>Viridiplantae</taxon>
        <taxon>Streptophyta</taxon>
        <taxon>Embryophyta</taxon>
        <taxon>Tracheophyta</taxon>
        <taxon>Spermatophyta</taxon>
        <taxon>Magnoliopsida</taxon>
        <taxon>eudicotyledons</taxon>
        <taxon>Gunneridae</taxon>
        <taxon>Pentapetalae</taxon>
        <taxon>rosids</taxon>
        <taxon>malvids</taxon>
        <taxon>Myrtales</taxon>
        <taxon>Myrtaceae</taxon>
        <taxon>Myrtoideae</taxon>
        <taxon>Eucalypteae</taxon>
        <taxon>Eucalyptus</taxon>
    </lineage>
</organism>
<keyword evidence="24" id="KW-1185">Reference proteome</keyword>
<dbReference type="PANTHER" id="PTHR27000:SF791">
    <property type="entry name" value="LRR RECEPTOR-LIKE KINASE FAMILY PROTEIN"/>
    <property type="match status" value="1"/>
</dbReference>
<dbReference type="Proteomes" id="UP001634007">
    <property type="component" value="Unassembled WGS sequence"/>
</dbReference>
<evidence type="ECO:0000256" key="16">
    <source>
        <dbReference type="ARBA" id="ARBA00023180"/>
    </source>
</evidence>
<evidence type="ECO:0000256" key="2">
    <source>
        <dbReference type="ARBA" id="ARBA00012513"/>
    </source>
</evidence>
<evidence type="ECO:0000256" key="12">
    <source>
        <dbReference type="ARBA" id="ARBA00022840"/>
    </source>
</evidence>
<dbReference type="InterPro" id="IPR001611">
    <property type="entry name" value="Leu-rich_rpt"/>
</dbReference>
<evidence type="ECO:0000256" key="13">
    <source>
        <dbReference type="ARBA" id="ARBA00022989"/>
    </source>
</evidence>
<dbReference type="FunFam" id="3.80.10.10:FF:000400">
    <property type="entry name" value="Nuclear pore complex protein NUP107"/>
    <property type="match status" value="1"/>
</dbReference>
<feature type="domain" description="Protein kinase" evidence="22">
    <location>
        <begin position="461"/>
        <end position="599"/>
    </location>
</feature>
<evidence type="ECO:0000256" key="11">
    <source>
        <dbReference type="ARBA" id="ARBA00022777"/>
    </source>
</evidence>
<dbReference type="InterPro" id="IPR055414">
    <property type="entry name" value="LRR_R13L4/SHOC2-like"/>
</dbReference>
<evidence type="ECO:0000256" key="15">
    <source>
        <dbReference type="ARBA" id="ARBA00023170"/>
    </source>
</evidence>
<keyword evidence="3" id="KW-0723">Serine/threonine-protein kinase</keyword>
<feature type="chain" id="PRO_5044782300" description="non-specific serine/threonine protein kinase" evidence="21">
    <location>
        <begin position="20"/>
        <end position="599"/>
    </location>
</feature>
<dbReference type="InterPro" id="IPR003591">
    <property type="entry name" value="Leu-rich_rpt_typical-subtyp"/>
</dbReference>
<evidence type="ECO:0000256" key="4">
    <source>
        <dbReference type="ARBA" id="ARBA00022553"/>
    </source>
</evidence>
<accession>A0ABD3JBR9</accession>
<dbReference type="GO" id="GO:0009653">
    <property type="term" value="P:anatomical structure morphogenesis"/>
    <property type="evidence" value="ECO:0007669"/>
    <property type="project" value="UniProtKB-ARBA"/>
</dbReference>
<evidence type="ECO:0000256" key="1">
    <source>
        <dbReference type="ARBA" id="ARBA00004479"/>
    </source>
</evidence>
<proteinExistence type="predicted"/>
<dbReference type="AlphaFoldDB" id="A0ABD3JBR9"/>
<dbReference type="EMBL" id="JBJKBG010000009">
    <property type="protein sequence ID" value="KAL3723263.1"/>
    <property type="molecule type" value="Genomic_DNA"/>
</dbReference>
<evidence type="ECO:0000256" key="9">
    <source>
        <dbReference type="ARBA" id="ARBA00022737"/>
    </source>
</evidence>
<dbReference type="Pfam" id="PF00560">
    <property type="entry name" value="LRR_1"/>
    <property type="match status" value="3"/>
</dbReference>